<sequence>MISIRALSKLRVLPLVGTMLTRRAINLAAISSRFIKVNNTILVPPIRSILRSYSDAPKLDKVLHDRLKKLTTQSRVVILMKGNPQEPQCGFSNAVCRI</sequence>
<proteinExistence type="predicted"/>
<gene>
    <name evidence="2" type="ORF">WMSIL1_LOCUS11981</name>
</gene>
<evidence type="ECO:0000256" key="1">
    <source>
        <dbReference type="ARBA" id="ARBA00023284"/>
    </source>
</evidence>
<reference evidence="2 3" key="1">
    <citation type="submission" date="2019-07" db="EMBL/GenBank/DDBJ databases">
        <authorList>
            <person name="Jastrzebski P J."/>
            <person name="Paukszto L."/>
            <person name="Jastrzebski P J."/>
        </authorList>
    </citation>
    <scope>NUCLEOTIDE SEQUENCE [LARGE SCALE GENOMIC DNA]</scope>
    <source>
        <strain evidence="2 3">WMS-il1</strain>
    </source>
</reference>
<dbReference type="EMBL" id="CABIJS010000566">
    <property type="protein sequence ID" value="VUZ53747.1"/>
    <property type="molecule type" value="Genomic_DNA"/>
</dbReference>
<dbReference type="Gene3D" id="3.40.30.10">
    <property type="entry name" value="Glutaredoxin"/>
    <property type="match status" value="1"/>
</dbReference>
<organism evidence="2 3">
    <name type="scientific">Hymenolepis diminuta</name>
    <name type="common">Rat tapeworm</name>
    <dbReference type="NCBI Taxonomy" id="6216"/>
    <lineage>
        <taxon>Eukaryota</taxon>
        <taxon>Metazoa</taxon>
        <taxon>Spiralia</taxon>
        <taxon>Lophotrochozoa</taxon>
        <taxon>Platyhelminthes</taxon>
        <taxon>Cestoda</taxon>
        <taxon>Eucestoda</taxon>
        <taxon>Cyclophyllidea</taxon>
        <taxon>Hymenolepididae</taxon>
        <taxon>Hymenolepis</taxon>
    </lineage>
</organism>
<name>A0A564Z2H9_HYMDI</name>
<dbReference type="InterPro" id="IPR004480">
    <property type="entry name" value="Monothiol_GRX-rel"/>
</dbReference>
<evidence type="ECO:0000313" key="3">
    <source>
        <dbReference type="Proteomes" id="UP000321570"/>
    </source>
</evidence>
<keyword evidence="1" id="KW-0676">Redox-active center</keyword>
<dbReference type="AlphaFoldDB" id="A0A564Z2H9"/>
<keyword evidence="3" id="KW-1185">Reference proteome</keyword>
<feature type="non-terminal residue" evidence="2">
    <location>
        <position position="98"/>
    </location>
</feature>
<dbReference type="PANTHER" id="PTHR10293:SF16">
    <property type="entry name" value="GLUTAREDOXIN-RELATED PROTEIN 5, MITOCHONDRIAL"/>
    <property type="match status" value="1"/>
</dbReference>
<accession>A0A564Z2H9</accession>
<evidence type="ECO:0008006" key="4">
    <source>
        <dbReference type="Google" id="ProtNLM"/>
    </source>
</evidence>
<dbReference type="PANTHER" id="PTHR10293">
    <property type="entry name" value="GLUTAREDOXIN FAMILY MEMBER"/>
    <property type="match status" value="1"/>
</dbReference>
<evidence type="ECO:0000313" key="2">
    <source>
        <dbReference type="EMBL" id="VUZ53747.1"/>
    </source>
</evidence>
<protein>
    <recommendedName>
        <fullName evidence="4">Glutaredoxin domain-containing protein</fullName>
    </recommendedName>
</protein>
<dbReference type="Proteomes" id="UP000321570">
    <property type="component" value="Unassembled WGS sequence"/>
</dbReference>